<evidence type="ECO:0000313" key="1">
    <source>
        <dbReference type="EMBL" id="CAG8801932.1"/>
    </source>
</evidence>
<name>A0ACA9RNZ9_9GLOM</name>
<protein>
    <submittedName>
        <fullName evidence="1">28684_t:CDS:1</fullName>
    </submittedName>
</protein>
<dbReference type="Proteomes" id="UP000789920">
    <property type="component" value="Unassembled WGS sequence"/>
</dbReference>
<accession>A0ACA9RNZ9</accession>
<reference evidence="1" key="1">
    <citation type="submission" date="2021-06" db="EMBL/GenBank/DDBJ databases">
        <authorList>
            <person name="Kallberg Y."/>
            <person name="Tangrot J."/>
            <person name="Rosling A."/>
        </authorList>
    </citation>
    <scope>NUCLEOTIDE SEQUENCE</scope>
    <source>
        <strain evidence="1">MA461A</strain>
    </source>
</reference>
<gene>
    <name evidence="1" type="ORF">RPERSI_LOCUS21215</name>
</gene>
<keyword evidence="2" id="KW-1185">Reference proteome</keyword>
<organism evidence="1 2">
    <name type="scientific">Racocetra persica</name>
    <dbReference type="NCBI Taxonomy" id="160502"/>
    <lineage>
        <taxon>Eukaryota</taxon>
        <taxon>Fungi</taxon>
        <taxon>Fungi incertae sedis</taxon>
        <taxon>Mucoromycota</taxon>
        <taxon>Glomeromycotina</taxon>
        <taxon>Glomeromycetes</taxon>
        <taxon>Diversisporales</taxon>
        <taxon>Gigasporaceae</taxon>
        <taxon>Racocetra</taxon>
    </lineage>
</organism>
<comment type="caution">
    <text evidence="1">The sequence shown here is derived from an EMBL/GenBank/DDBJ whole genome shotgun (WGS) entry which is preliminary data.</text>
</comment>
<feature type="non-terminal residue" evidence="1">
    <location>
        <position position="1"/>
    </location>
</feature>
<evidence type="ECO:0000313" key="2">
    <source>
        <dbReference type="Proteomes" id="UP000789920"/>
    </source>
</evidence>
<sequence>VCNYVRDQNPSMMRLVTYWFIFALVRAVYTTILVLLIFDSVNVVDAVLIDVEQLDHSKFPLFLSQLILGVSTITSSFLYAFLPVLTVHISRAATQKCHINAQSAAVGTWYMTITGILSIMYLTLYLVTFCINDELNYSAIEISLDCMLRTGISLAIGLPPPAKVINLMKMKIIGRMSNHVAPRVPKRVIVNDQEFDQIC</sequence>
<dbReference type="EMBL" id="CAJVQC010061604">
    <property type="protein sequence ID" value="CAG8801932.1"/>
    <property type="molecule type" value="Genomic_DNA"/>
</dbReference>
<proteinExistence type="predicted"/>